<dbReference type="CDD" id="cd08433">
    <property type="entry name" value="PBP2_Nac"/>
    <property type="match status" value="1"/>
</dbReference>
<dbReference type="InterPro" id="IPR000847">
    <property type="entry name" value="LysR_HTH_N"/>
</dbReference>
<evidence type="ECO:0000259" key="6">
    <source>
        <dbReference type="PROSITE" id="PS50931"/>
    </source>
</evidence>
<keyword evidence="2" id="KW-0805">Transcription regulation</keyword>
<dbReference type="PROSITE" id="PS50931">
    <property type="entry name" value="HTH_LYSR"/>
    <property type="match status" value="1"/>
</dbReference>
<proteinExistence type="inferred from homology"/>
<evidence type="ECO:0000256" key="2">
    <source>
        <dbReference type="ARBA" id="ARBA00023015"/>
    </source>
</evidence>
<dbReference type="Proteomes" id="UP000254602">
    <property type="component" value="Unassembled WGS sequence"/>
</dbReference>
<dbReference type="Pfam" id="PF00126">
    <property type="entry name" value="HTH_1"/>
    <property type="match status" value="1"/>
</dbReference>
<dbReference type="Pfam" id="PF03466">
    <property type="entry name" value="LysR_substrate"/>
    <property type="match status" value="1"/>
</dbReference>
<keyword evidence="3" id="KW-0238">DNA-binding</keyword>
<comment type="similarity">
    <text evidence="1">Belongs to the LysR transcriptional regulatory family.</text>
</comment>
<gene>
    <name evidence="7" type="primary">cynR_5</name>
    <name evidence="7" type="ORF">NCTC7914_03959</name>
</gene>
<dbReference type="InterPro" id="IPR005119">
    <property type="entry name" value="LysR_subst-bd"/>
</dbReference>
<dbReference type="PANTHER" id="PTHR30293:SF0">
    <property type="entry name" value="NITROGEN ASSIMILATION REGULATORY PROTEIN NAC"/>
    <property type="match status" value="1"/>
</dbReference>
<accession>A0A379KPK8</accession>
<dbReference type="AlphaFoldDB" id="A0A379KPK8"/>
<dbReference type="GO" id="GO:0003677">
    <property type="term" value="F:DNA binding"/>
    <property type="evidence" value="ECO:0007669"/>
    <property type="project" value="UniProtKB-KW"/>
</dbReference>
<evidence type="ECO:0000256" key="5">
    <source>
        <dbReference type="ARBA" id="ARBA00023163"/>
    </source>
</evidence>
<name>A0A379KPK8_PSEPU</name>
<dbReference type="FunFam" id="1.10.10.10:FF:000001">
    <property type="entry name" value="LysR family transcriptional regulator"/>
    <property type="match status" value="1"/>
</dbReference>
<dbReference type="GO" id="GO:2000142">
    <property type="term" value="P:regulation of DNA-templated transcription initiation"/>
    <property type="evidence" value="ECO:0007669"/>
    <property type="project" value="TreeGrafter"/>
</dbReference>
<evidence type="ECO:0000313" key="7">
    <source>
        <dbReference type="EMBL" id="SUD69811.1"/>
    </source>
</evidence>
<reference evidence="7 8" key="1">
    <citation type="submission" date="2018-06" db="EMBL/GenBank/DDBJ databases">
        <authorList>
            <consortium name="Pathogen Informatics"/>
            <person name="Doyle S."/>
        </authorList>
    </citation>
    <scope>NUCLEOTIDE SEQUENCE [LARGE SCALE GENOMIC DNA]</scope>
    <source>
        <strain evidence="7 8">NCTC7914</strain>
    </source>
</reference>
<dbReference type="Gene3D" id="1.10.10.10">
    <property type="entry name" value="Winged helix-like DNA-binding domain superfamily/Winged helix DNA-binding domain"/>
    <property type="match status" value="1"/>
</dbReference>
<dbReference type="SUPFAM" id="SSF46785">
    <property type="entry name" value="Winged helix' DNA-binding domain"/>
    <property type="match status" value="1"/>
</dbReference>
<dbReference type="InterPro" id="IPR036388">
    <property type="entry name" value="WH-like_DNA-bd_sf"/>
</dbReference>
<evidence type="ECO:0000256" key="1">
    <source>
        <dbReference type="ARBA" id="ARBA00009437"/>
    </source>
</evidence>
<dbReference type="EMBL" id="UGUY01000001">
    <property type="protein sequence ID" value="SUD69811.1"/>
    <property type="molecule type" value="Genomic_DNA"/>
</dbReference>
<evidence type="ECO:0000256" key="3">
    <source>
        <dbReference type="ARBA" id="ARBA00023125"/>
    </source>
</evidence>
<sequence>MDVTQLKTLIHVAELGSLSKASDRLHVAQPALSRQIRQLEKELGVYLFERHGRGMEITAAGLEVLERATRIMNELESIRTSVAGGRAAFRGMVAIGTTPTIAEIVTVPLVKRISDTHPDLSIRFSSAFSGYLLDWLQRGELELAISYDPQPLHTLRIEPVMMENLVLVGPPDSGLNLNTAVPFAQLASEPMVLPSPRHGLRKIMDQCALERGFKITTSVEADSFGAMIDLVRNGFGYTALPLASIYSRLNDGTLCAAPLVDPTPMRKLVLVLPADRQVSPATRYVGQTFVDIAAELVREGIWAGHML</sequence>
<dbReference type="GO" id="GO:0003700">
    <property type="term" value="F:DNA-binding transcription factor activity"/>
    <property type="evidence" value="ECO:0007669"/>
    <property type="project" value="InterPro"/>
</dbReference>
<dbReference type="InterPro" id="IPR036390">
    <property type="entry name" value="WH_DNA-bd_sf"/>
</dbReference>
<evidence type="ECO:0000256" key="4">
    <source>
        <dbReference type="ARBA" id="ARBA00023159"/>
    </source>
</evidence>
<dbReference type="PANTHER" id="PTHR30293">
    <property type="entry name" value="TRANSCRIPTIONAL REGULATORY PROTEIN NAC-RELATED"/>
    <property type="match status" value="1"/>
</dbReference>
<evidence type="ECO:0000313" key="8">
    <source>
        <dbReference type="Proteomes" id="UP000254602"/>
    </source>
</evidence>
<feature type="domain" description="HTH lysR-type" evidence="6">
    <location>
        <begin position="1"/>
        <end position="58"/>
    </location>
</feature>
<keyword evidence="5" id="KW-0804">Transcription</keyword>
<dbReference type="SUPFAM" id="SSF53850">
    <property type="entry name" value="Periplasmic binding protein-like II"/>
    <property type="match status" value="1"/>
</dbReference>
<dbReference type="PRINTS" id="PR00039">
    <property type="entry name" value="HTHLYSR"/>
</dbReference>
<dbReference type="Gene3D" id="3.40.190.290">
    <property type="match status" value="1"/>
</dbReference>
<keyword evidence="4" id="KW-0010">Activator</keyword>
<organism evidence="7 8">
    <name type="scientific">Pseudomonas putida</name>
    <name type="common">Arthrobacter siderocapsulatus</name>
    <dbReference type="NCBI Taxonomy" id="303"/>
    <lineage>
        <taxon>Bacteria</taxon>
        <taxon>Pseudomonadati</taxon>
        <taxon>Pseudomonadota</taxon>
        <taxon>Gammaproteobacteria</taxon>
        <taxon>Pseudomonadales</taxon>
        <taxon>Pseudomonadaceae</taxon>
        <taxon>Pseudomonas</taxon>
    </lineage>
</organism>
<protein>
    <submittedName>
        <fullName evidence="7">Putative LysR family transcriptional regulator</fullName>
    </submittedName>
</protein>
<dbReference type="RefSeq" id="WP_115274872.1">
    <property type="nucleotide sequence ID" value="NZ_UGUY01000001.1"/>
</dbReference>